<dbReference type="InterPro" id="IPR002492">
    <property type="entry name" value="Transposase_Tc1-like"/>
</dbReference>
<evidence type="ECO:0000313" key="5">
    <source>
        <dbReference type="Proteomes" id="UP000719412"/>
    </source>
</evidence>
<dbReference type="AlphaFoldDB" id="A0A8J6HKQ0"/>
<dbReference type="Pfam" id="PF21788">
    <property type="entry name" value="TNP-like_GBD"/>
    <property type="match status" value="1"/>
</dbReference>
<dbReference type="SUPFAM" id="SSF56672">
    <property type="entry name" value="DNA/RNA polymerases"/>
    <property type="match status" value="1"/>
</dbReference>
<feature type="domain" description="Transposase Tc1-like" evidence="1">
    <location>
        <begin position="923"/>
        <end position="987"/>
    </location>
</feature>
<evidence type="ECO:0000259" key="2">
    <source>
        <dbReference type="Pfam" id="PF21788"/>
    </source>
</evidence>
<dbReference type="GO" id="GO:0015074">
    <property type="term" value="P:DNA integration"/>
    <property type="evidence" value="ECO:0007669"/>
    <property type="project" value="InterPro"/>
</dbReference>
<reference evidence="4" key="2">
    <citation type="submission" date="2021-08" db="EMBL/GenBank/DDBJ databases">
        <authorList>
            <person name="Eriksson T."/>
        </authorList>
    </citation>
    <scope>NUCLEOTIDE SEQUENCE</scope>
    <source>
        <strain evidence="4">Stoneville</strain>
        <tissue evidence="4">Whole head</tissue>
    </source>
</reference>
<dbReference type="GO" id="GO:0006313">
    <property type="term" value="P:DNA transposition"/>
    <property type="evidence" value="ECO:0007669"/>
    <property type="project" value="InterPro"/>
</dbReference>
<dbReference type="Pfam" id="PF01498">
    <property type="entry name" value="HTH_Tnp_Tc3_2"/>
    <property type="match status" value="1"/>
</dbReference>
<dbReference type="InterPro" id="IPR043502">
    <property type="entry name" value="DNA/RNA_pol_sf"/>
</dbReference>
<protein>
    <submittedName>
        <fullName evidence="4">Uncharacterized protein</fullName>
    </submittedName>
</protein>
<dbReference type="InterPro" id="IPR036397">
    <property type="entry name" value="RNaseH_sf"/>
</dbReference>
<dbReference type="InterPro" id="IPR048366">
    <property type="entry name" value="TNP-like_GBD"/>
</dbReference>
<gene>
    <name evidence="4" type="ORF">GEV33_006990</name>
</gene>
<feature type="domain" description="Transposable element P transposase-like RNase H C-terminal" evidence="3">
    <location>
        <begin position="134"/>
        <end position="164"/>
    </location>
</feature>
<evidence type="ECO:0000313" key="4">
    <source>
        <dbReference type="EMBL" id="KAH0815801.1"/>
    </source>
</evidence>
<dbReference type="GO" id="GO:0071897">
    <property type="term" value="P:DNA biosynthetic process"/>
    <property type="evidence" value="ECO:0007669"/>
    <property type="project" value="UniProtKB-ARBA"/>
</dbReference>
<accession>A0A8J6HKQ0</accession>
<proteinExistence type="predicted"/>
<comment type="caution">
    <text evidence="4">The sequence shown here is derived from an EMBL/GenBank/DDBJ whole genome shotgun (WGS) entry which is preliminary data.</text>
</comment>
<evidence type="ECO:0000259" key="1">
    <source>
        <dbReference type="Pfam" id="PF01498"/>
    </source>
</evidence>
<dbReference type="Proteomes" id="UP000719412">
    <property type="component" value="Unassembled WGS sequence"/>
</dbReference>
<feature type="domain" description="Transposable element P transposase-like GTP-binding insertion" evidence="2">
    <location>
        <begin position="1"/>
        <end position="53"/>
    </location>
</feature>
<name>A0A8J6HKQ0_TENMO</name>
<organism evidence="4 5">
    <name type="scientific">Tenebrio molitor</name>
    <name type="common">Yellow mealworm beetle</name>
    <dbReference type="NCBI Taxonomy" id="7067"/>
    <lineage>
        <taxon>Eukaryota</taxon>
        <taxon>Metazoa</taxon>
        <taxon>Ecdysozoa</taxon>
        <taxon>Arthropoda</taxon>
        <taxon>Hexapoda</taxon>
        <taxon>Insecta</taxon>
        <taxon>Pterygota</taxon>
        <taxon>Neoptera</taxon>
        <taxon>Endopterygota</taxon>
        <taxon>Coleoptera</taxon>
        <taxon>Polyphaga</taxon>
        <taxon>Cucujiformia</taxon>
        <taxon>Tenebrionidae</taxon>
        <taxon>Tenebrio</taxon>
    </lineage>
</organism>
<dbReference type="Pfam" id="PF21789">
    <property type="entry name" value="TNP-like_RNaseH_C"/>
    <property type="match status" value="1"/>
</dbReference>
<dbReference type="GO" id="GO:0003677">
    <property type="term" value="F:DNA binding"/>
    <property type="evidence" value="ECO:0007669"/>
    <property type="project" value="InterPro"/>
</dbReference>
<reference evidence="4" key="1">
    <citation type="journal article" date="2020" name="J Insects Food Feed">
        <title>The yellow mealworm (Tenebrio molitor) genome: a resource for the emerging insects as food and feed industry.</title>
        <authorList>
            <person name="Eriksson T."/>
            <person name="Andere A."/>
            <person name="Kelstrup H."/>
            <person name="Emery V."/>
            <person name="Picard C."/>
        </authorList>
    </citation>
    <scope>NUCLEOTIDE SEQUENCE</scope>
    <source>
        <strain evidence="4">Stoneville</strain>
        <tissue evidence="4">Whole head</tissue>
    </source>
</reference>
<evidence type="ECO:0000259" key="3">
    <source>
        <dbReference type="Pfam" id="PF21789"/>
    </source>
</evidence>
<dbReference type="Gene3D" id="3.30.420.10">
    <property type="entry name" value="Ribonuclease H-like superfamily/Ribonuclease H"/>
    <property type="match status" value="1"/>
</dbReference>
<dbReference type="PANTHER" id="PTHR19446">
    <property type="entry name" value="REVERSE TRANSCRIPTASES"/>
    <property type="match status" value="1"/>
</dbReference>
<dbReference type="EMBL" id="JABDTM020022567">
    <property type="protein sequence ID" value="KAH0815801.1"/>
    <property type="molecule type" value="Genomic_DNA"/>
</dbReference>
<keyword evidence="5" id="KW-1185">Reference proteome</keyword>
<dbReference type="InterPro" id="IPR048367">
    <property type="entry name" value="TNP-like_RNaseH_C"/>
</dbReference>
<sequence length="1039" mass="120092">MKVKVAAAQLSSSMASAMETLTTLGVLPAEAIFTAEFVQKVDDLFDSLNSGNSKPVDHKRFRCALSRNSPHLDFWKKLLTELNNWKLIDLDTDADLSNRYSFVRGWQTTIRSIIFLWDTLKDGNGFDYLNLRSFNQDPLENLFSSIRQHGAANTNPTCHQFTAALKTVVVNSLASPKGVDRNCEDDNCTPLDDLVTLLKFSGDTSTETQEQLSQTEVSVDFISPEFEDLPVEDTQGLAYVAGWVLKNIDTPDCDNCRNILFSKAATPRHLLTTFKEVDNSQRLTYATFLGFYESGTRRLLRVSEVGLLYKLVCKEKKEKKRMEEELKMKDIKMEEEVWRYINRERKKKGEIVSDRMTMEEWRKYFSELLGGDENRQEKEKRQHRVGEIEEITREELEQQLRKLKRKKAPGRDGIQNESWIYGTEREVDRLLEIMNGVWEEEGFPQEWKEGIIYPIYRVSQNWLPREKREPQSEYINVYLEEKKVSFVVGTCLFSLGSQFWDTLYKKGEKDTANNYRGITLLNTAYKVYAMIVEERLMKEMNERGVLPDGQAGFRKAFIGDIKWMFRKGQAGGVVVGKEKVWSLAYADDLVVLAREEKGMKEMLGSMEKYMRRKKLTVNVEKSKMMVFRKGGDTLLRELKVKYMYQHSRTNLAKLLKNIGFTYKKDDNGRALMEKPYVVSQRRKSLKKYMENFTSTNPKKVVVLDETWVYANGSVRKSWQDQDIRSEMSMDLFPMLEKYLNQKHSRDYHTAMSTEIFEEWVKDLCSVVEEPSLILLDNASYHSRQKEKRPTTAWLQENSITYNATDKKDTLQSAGAMQVRMQGNMQYVFHDVCHIQIITYFYGWCTVLETLGPWCLPDKQLVVPREKLEHQRLKMLFFSPLMTTGMPSDTSFESLLRKKNGPGGTPTTRRWQTQDIILDEDVALTEVVRNDPFATAVQARNLMGFSGCLKTAQRRIKSSGLRNHVAANKPGLTQQHKEARISLVLEYLLKDEAFGLFVMVELECIDQETPDLVNDTFTIPTTVDGFLLISGHGFQYVVLG</sequence>